<organism evidence="8 9">
    <name type="scientific">Seleniivibrio woodruffii</name>
    <dbReference type="NCBI Taxonomy" id="1078050"/>
    <lineage>
        <taxon>Bacteria</taxon>
        <taxon>Pseudomonadati</taxon>
        <taxon>Deferribacterota</taxon>
        <taxon>Deferribacteres</taxon>
        <taxon>Deferribacterales</taxon>
        <taxon>Geovibrionaceae</taxon>
        <taxon>Seleniivibrio</taxon>
    </lineage>
</organism>
<evidence type="ECO:0000256" key="2">
    <source>
        <dbReference type="ARBA" id="ARBA00022448"/>
    </source>
</evidence>
<evidence type="ECO:0000256" key="7">
    <source>
        <dbReference type="HAMAP-Rule" id="MF_01416"/>
    </source>
</evidence>
<dbReference type="GO" id="GO:0046933">
    <property type="term" value="F:proton-transporting ATP synthase activity, rotational mechanism"/>
    <property type="evidence" value="ECO:0007669"/>
    <property type="project" value="UniProtKB-UniRule"/>
</dbReference>
<dbReference type="PANTHER" id="PTHR11910">
    <property type="entry name" value="ATP SYNTHASE DELTA CHAIN"/>
    <property type="match status" value="1"/>
</dbReference>
<dbReference type="EMBL" id="SMGG01000003">
    <property type="protein sequence ID" value="TCK62520.1"/>
    <property type="molecule type" value="Genomic_DNA"/>
</dbReference>
<comment type="similarity">
    <text evidence="7">Belongs to the ATPase delta chain family.</text>
</comment>
<comment type="function">
    <text evidence="7">This protein is part of the stalk that links CF(0) to CF(1). It either transmits conformational changes from CF(0) to CF(1) or is implicated in proton conduction.</text>
</comment>
<gene>
    <name evidence="7" type="primary">atpH</name>
    <name evidence="8" type="ORF">C8D98_1049</name>
</gene>
<protein>
    <recommendedName>
        <fullName evidence="7">ATP synthase subunit delta</fullName>
    </recommendedName>
    <alternativeName>
        <fullName evidence="7">ATP synthase F(1) sector subunit delta</fullName>
    </alternativeName>
    <alternativeName>
        <fullName evidence="7">F-type ATPase subunit delta</fullName>
        <shortName evidence="7">F-ATPase subunit delta</shortName>
    </alternativeName>
</protein>
<comment type="subcellular location">
    <subcellularLocation>
        <location evidence="7">Cell membrane</location>
        <topology evidence="7">Peripheral membrane protein</topology>
    </subcellularLocation>
    <subcellularLocation>
        <location evidence="1">Membrane</location>
    </subcellularLocation>
</comment>
<comment type="caution">
    <text evidence="8">The sequence shown here is derived from an EMBL/GenBank/DDBJ whole genome shotgun (WGS) entry which is preliminary data.</text>
</comment>
<sequence length="178" mass="19297">MKENIVAARYADALFQEAKAENKLEQVIAQLSAVSAASEQSADFKTLIKSPLIGKAEKQAVVDVLKSKGMIDEFLYKFLKLLVSKNRLSLLELISSEIKAMDRKAKGEAEAVITVATAMDEASKSTLKAVLDKITGKKITITENVDPSILGGVIAQVESSLYDASVRGQLNKIKEQLV</sequence>
<keyword evidence="7" id="KW-1003">Cell membrane</keyword>
<reference evidence="8 9" key="1">
    <citation type="submission" date="2019-03" db="EMBL/GenBank/DDBJ databases">
        <title>Genomic Encyclopedia of Type Strains, Phase IV (KMG-IV): sequencing the most valuable type-strain genomes for metagenomic binning, comparative biology and taxonomic classification.</title>
        <authorList>
            <person name="Goeker M."/>
        </authorList>
    </citation>
    <scope>NUCLEOTIDE SEQUENCE [LARGE SCALE GENOMIC DNA]</scope>
    <source>
        <strain evidence="8 9">DSM 24984</strain>
    </source>
</reference>
<dbReference type="SUPFAM" id="SSF47928">
    <property type="entry name" value="N-terminal domain of the delta subunit of the F1F0-ATP synthase"/>
    <property type="match status" value="1"/>
</dbReference>
<dbReference type="PRINTS" id="PR00125">
    <property type="entry name" value="ATPASEDELTA"/>
</dbReference>
<accession>A0A4R1KEK6</accession>
<evidence type="ECO:0000313" key="9">
    <source>
        <dbReference type="Proteomes" id="UP000294614"/>
    </source>
</evidence>
<dbReference type="InterPro" id="IPR000711">
    <property type="entry name" value="ATPase_OSCP/dsu"/>
</dbReference>
<evidence type="ECO:0000256" key="5">
    <source>
        <dbReference type="ARBA" id="ARBA00023136"/>
    </source>
</evidence>
<keyword evidence="5 7" id="KW-0472">Membrane</keyword>
<proteinExistence type="inferred from homology"/>
<evidence type="ECO:0000313" key="8">
    <source>
        <dbReference type="EMBL" id="TCK62520.1"/>
    </source>
</evidence>
<evidence type="ECO:0000256" key="6">
    <source>
        <dbReference type="ARBA" id="ARBA00023310"/>
    </source>
</evidence>
<dbReference type="AlphaFoldDB" id="A0A4R1KEK6"/>
<comment type="function">
    <text evidence="7">F(1)F(0) ATP synthase produces ATP from ADP in the presence of a proton or sodium gradient. F-type ATPases consist of two structural domains, F(1) containing the extramembraneous catalytic core and F(0) containing the membrane proton channel, linked together by a central stalk and a peripheral stalk. During catalysis, ATP synthesis in the catalytic domain of F(1) is coupled via a rotary mechanism of the central stalk subunits to proton translocation.</text>
</comment>
<keyword evidence="4 7" id="KW-0406">Ion transport</keyword>
<evidence type="ECO:0000256" key="3">
    <source>
        <dbReference type="ARBA" id="ARBA00022781"/>
    </source>
</evidence>
<keyword evidence="2 7" id="KW-0813">Transport</keyword>
<dbReference type="NCBIfam" id="TIGR01145">
    <property type="entry name" value="ATP_synt_delta"/>
    <property type="match status" value="1"/>
</dbReference>
<dbReference type="Pfam" id="PF00213">
    <property type="entry name" value="OSCP"/>
    <property type="match status" value="1"/>
</dbReference>
<dbReference type="Gene3D" id="1.10.520.20">
    <property type="entry name" value="N-terminal domain of the delta subunit of the F1F0-ATP synthase"/>
    <property type="match status" value="1"/>
</dbReference>
<keyword evidence="6 7" id="KW-0066">ATP synthesis</keyword>
<evidence type="ECO:0000256" key="1">
    <source>
        <dbReference type="ARBA" id="ARBA00004370"/>
    </source>
</evidence>
<dbReference type="GO" id="GO:0045259">
    <property type="term" value="C:proton-transporting ATP synthase complex"/>
    <property type="evidence" value="ECO:0007669"/>
    <property type="project" value="UniProtKB-KW"/>
</dbReference>
<name>A0A4R1KEK6_9BACT</name>
<dbReference type="RefSeq" id="WP_132872637.1">
    <property type="nucleotide sequence ID" value="NZ_JBLJBI010000102.1"/>
</dbReference>
<evidence type="ECO:0000256" key="4">
    <source>
        <dbReference type="ARBA" id="ARBA00023065"/>
    </source>
</evidence>
<dbReference type="Proteomes" id="UP000294614">
    <property type="component" value="Unassembled WGS sequence"/>
</dbReference>
<keyword evidence="7" id="KW-0139">CF(1)</keyword>
<keyword evidence="9" id="KW-1185">Reference proteome</keyword>
<dbReference type="OrthoDB" id="9802471at2"/>
<dbReference type="InterPro" id="IPR026015">
    <property type="entry name" value="ATP_synth_OSCP/delta_N_sf"/>
</dbReference>
<dbReference type="HAMAP" id="MF_01416">
    <property type="entry name" value="ATP_synth_delta_bact"/>
    <property type="match status" value="1"/>
</dbReference>
<keyword evidence="3 7" id="KW-0375">Hydrogen ion transport</keyword>
<dbReference type="GO" id="GO:0005886">
    <property type="term" value="C:plasma membrane"/>
    <property type="evidence" value="ECO:0007669"/>
    <property type="project" value="UniProtKB-SubCell"/>
</dbReference>